<gene>
    <name evidence="2" type="ORF">AXG55_09715</name>
</gene>
<protein>
    <submittedName>
        <fullName evidence="2">Uncharacterized protein</fullName>
    </submittedName>
</protein>
<sequence length="676" mass="79215">MKTKKTDRNTAIIFFIIIILSILFAFRNQAYTFLTSFSKIEAVLESFNIDEYIKENIDKKILQVLNQSERVEDKNLFDLFHFTKKMKSKQQDFNEFRYNDKVLINIQKTEFSSSLLTYQYGNDKKTTIQVNSIILVPGEIISCDCLDNLLNKTLIFESKGVPANKLDTMSYLNITYEDKTFDNLEIKNNQITKIKITQPKEGKTIAITWNKNSSGVLFFRGVDNTEYKNKSIFITIKSKNLSDNFLNKINEIFPKEYTYYNKNSFPISSKYSQNIKTLETFTSQINNGFTYNSQDLFKEKEKNFFNLINSNFKDLLRINVFNKKNDDESIEFANTLVKINRESSISNIDSLIPDIVNNSNAEFVRIDINPNSDDNEDILYNIIKKLDKKSNLFIINGNNFDFNKSTLQSNQSILMIIPNSSMINIMNYIKTTYDKNPIQQNIVTDILNKIIRNKEITKENLTKQNTIVVQSEKEEAFIFNKENYFTNKNFSIPFNKMKQFLSIIDEQRSKYQMRDLVFSFSNLKSAKLKIYSKDRILRCFSNKNIKIGQFSFDLKQEYYNVELKIQSEEVIDEWQVSCLLNGDSFSNDYRIEAQKDGKQLNQLQIGMGEYVAHPNGNFIVSNSLNFNNFTDFSLLYSFESPRKSYSHLSEDLIVWSHFFPSLPANLKYFITYKERK</sequence>
<dbReference type="Proteomes" id="UP000184731">
    <property type="component" value="Chromosome"/>
</dbReference>
<dbReference type="STRING" id="1915309.AXG55_09715"/>
<dbReference type="AlphaFoldDB" id="A0A1L4D1U9"/>
<dbReference type="RefSeq" id="WP_148697917.1">
    <property type="nucleotide sequence ID" value="NZ_CP017834.1"/>
</dbReference>
<keyword evidence="1" id="KW-0812">Transmembrane</keyword>
<keyword evidence="1" id="KW-1133">Transmembrane helix</keyword>
<reference evidence="2 3" key="1">
    <citation type="submission" date="2016-10" db="EMBL/GenBank/DDBJ databases">
        <title>Silvanigrella aquatica sp. nov., isolated from a freshwater lake located in the Black Forest, Germany, description of Silvanigrellaceae fam. nov., Silvanigrellales ord. nov., reclassification of the order Bdellovibrionales in the class Oligoflexia, reclassification of the families Bacteriovoracaceae and Halobacteriovoraceae in the new order Bacteriovoracales ord. nov., and reclassification of the family Pseudobacteriovoracaceae in the order Oligoflexiales.</title>
        <authorList>
            <person name="Hahn M.W."/>
            <person name="Schmidt J."/>
            <person name="Koll U."/>
            <person name="Rohde M."/>
            <person name="Verbag S."/>
            <person name="Pitt A."/>
            <person name="Nakai R."/>
            <person name="Naganuma T."/>
            <person name="Lang E."/>
        </authorList>
    </citation>
    <scope>NUCLEOTIDE SEQUENCE [LARGE SCALE GENOMIC DNA]</scope>
    <source>
        <strain evidence="2 3">MWH-Nonnen-W8red</strain>
    </source>
</reference>
<evidence type="ECO:0000256" key="1">
    <source>
        <dbReference type="SAM" id="Phobius"/>
    </source>
</evidence>
<evidence type="ECO:0000313" key="2">
    <source>
        <dbReference type="EMBL" id="APJ04164.1"/>
    </source>
</evidence>
<keyword evidence="3" id="KW-1185">Reference proteome</keyword>
<feature type="transmembrane region" description="Helical" evidence="1">
    <location>
        <begin position="12"/>
        <end position="30"/>
    </location>
</feature>
<keyword evidence="1" id="KW-0472">Membrane</keyword>
<evidence type="ECO:0000313" key="3">
    <source>
        <dbReference type="Proteomes" id="UP000184731"/>
    </source>
</evidence>
<name>A0A1L4D1U9_9BACT</name>
<proteinExistence type="predicted"/>
<dbReference type="EMBL" id="CP017834">
    <property type="protein sequence ID" value="APJ04164.1"/>
    <property type="molecule type" value="Genomic_DNA"/>
</dbReference>
<dbReference type="KEGG" id="saqi:AXG55_09715"/>
<accession>A0A1L4D1U9</accession>
<dbReference type="OrthoDB" id="5290771at2"/>
<organism evidence="2 3">
    <name type="scientific">Silvanigrella aquatica</name>
    <dbReference type="NCBI Taxonomy" id="1915309"/>
    <lineage>
        <taxon>Bacteria</taxon>
        <taxon>Pseudomonadati</taxon>
        <taxon>Bdellovibrionota</taxon>
        <taxon>Oligoflexia</taxon>
        <taxon>Silvanigrellales</taxon>
        <taxon>Silvanigrellaceae</taxon>
        <taxon>Silvanigrella</taxon>
    </lineage>
</organism>